<accession>A0ACA9QU98</accession>
<reference evidence="1" key="1">
    <citation type="submission" date="2021-06" db="EMBL/GenBank/DDBJ databases">
        <authorList>
            <person name="Kallberg Y."/>
            <person name="Tangrot J."/>
            <person name="Rosling A."/>
        </authorList>
    </citation>
    <scope>NUCLEOTIDE SEQUENCE</scope>
    <source>
        <strain evidence="1">MA461A</strain>
    </source>
</reference>
<protein>
    <submittedName>
        <fullName evidence="1">3181_t:CDS:1</fullName>
    </submittedName>
</protein>
<sequence length="168" mass="19797">MCELQDLLILLEPMYHATTMLSSSTYPTQDDLRMIFYALIIHLNNNKDPEINSQHAVASAMKVKFTTYWAHLNKSLTILGLLDPYNKLLIYDVYEREQAINKLYEIYKMYKTTEKNNENKPLSPVTTITKSRYELFYNLNNCRQVNLNQCKIDKYLADPETEAELLLW</sequence>
<proteinExistence type="predicted"/>
<gene>
    <name evidence="1" type="ORF">RPERSI_LOCUS15283</name>
</gene>
<keyword evidence="2" id="KW-1185">Reference proteome</keyword>
<evidence type="ECO:0000313" key="2">
    <source>
        <dbReference type="Proteomes" id="UP000789920"/>
    </source>
</evidence>
<comment type="caution">
    <text evidence="1">The sequence shown here is derived from an EMBL/GenBank/DDBJ whole genome shotgun (WGS) entry which is preliminary data.</text>
</comment>
<name>A0ACA9QU98_9GLOM</name>
<evidence type="ECO:0000313" key="1">
    <source>
        <dbReference type="EMBL" id="CAG8761506.1"/>
    </source>
</evidence>
<dbReference type="EMBL" id="CAJVQC010036509">
    <property type="protein sequence ID" value="CAG8761506.1"/>
    <property type="molecule type" value="Genomic_DNA"/>
</dbReference>
<dbReference type="Proteomes" id="UP000789920">
    <property type="component" value="Unassembled WGS sequence"/>
</dbReference>
<organism evidence="1 2">
    <name type="scientific">Racocetra persica</name>
    <dbReference type="NCBI Taxonomy" id="160502"/>
    <lineage>
        <taxon>Eukaryota</taxon>
        <taxon>Fungi</taxon>
        <taxon>Fungi incertae sedis</taxon>
        <taxon>Mucoromycota</taxon>
        <taxon>Glomeromycotina</taxon>
        <taxon>Glomeromycetes</taxon>
        <taxon>Diversisporales</taxon>
        <taxon>Gigasporaceae</taxon>
        <taxon>Racocetra</taxon>
    </lineage>
</organism>